<sequence length="938" mass="100714">MTSKPDPVFSVTSTVPIRLAAAINAHGPLVAFRDDATSMTYAALAVCIDRISALLPVTKPVAVYGTPSVVFGAATTACVVLGRPFVHLDPAMPVSVLENILNALEIDTVLTCQTPKAGQLDNGPTLIDVVPLCTNDSRAVPTVEAGNVAADDAIYIVATSGTTGKPKCIPVTHQSAHLSYEWRDTYTPYAPGYVVGAYIFSIWEHFRPLRDGATVCFPSFKTLMTPKDLAGFLRDARIDEMLFTPSALEKSLQSLGAADLADVPLSRIILNGEVVSDDLIAAVQEKLPHATLWNLYSICETHDVSMTEISQTQKTGTAVSVGVPMPFLKAVVLDDFDQPCPQGTPGLLYFEGPQMLGPGYVNRPEDTALRFRTLTIEGRKARLYDTGDQAYIAADGAIHITGRIAHMLKLRGHSIQTREMTATMQDHMQFLQAIPWVQGKAGERQTLVLYYKASDAQVETNRAAWGLEPGERKIPAALSQALSAVLPGYCIPSYLVGLNEIPINAVSGKCDYRALPPIRERAAVSDAGSDALPTLIHAAAVIDCDLADLSAARSFHDQGGDSLMAVNFLLALEAAYQTHVDFDLALTVPLGRLHALLSEAKARPKAVGGFDRPGILLTGATGFLGSRVMAAAITSLPQDHVIYCVVRPKRRDPLERLQAIARENGVPTDRIVLVPAAIEDAQFGLLLDDYTALGAHVTSVVHCAAMVNLAVDRAHMENWSQAGIANILTFCRDAHADLRFSSSTAVFPEQGGPFPETETEVFSGCSGYGAAKIAAEKQIIASGVPAAIVRLPSLYDLTRPNTKDIYETIMTACANLGAVPEGLTFRMINVAAAARFLVEVAVSDRARIYNMTPDTLVDLDCGILPALPVRHWIDTAPLSEAERTLIRADTRVLKADVTMVHDAASAMWQKIAGQSLESITNPQAVCRARLLRQAAAAE</sequence>
<name>A0A1I0MRM5_9RHOB</name>
<protein>
    <submittedName>
        <fullName evidence="6">Acyl-CoA synthetase (AMP-forming)/AMP-acid ligase II</fullName>
    </submittedName>
</protein>
<dbReference type="Gene3D" id="3.40.50.720">
    <property type="entry name" value="NAD(P)-binding Rossmann-like Domain"/>
    <property type="match status" value="1"/>
</dbReference>
<dbReference type="Pfam" id="PF00550">
    <property type="entry name" value="PP-binding"/>
    <property type="match status" value="1"/>
</dbReference>
<dbReference type="Gene3D" id="3.30.300.30">
    <property type="match status" value="1"/>
</dbReference>
<accession>A0A1I0MRM5</accession>
<dbReference type="EMBL" id="FOIZ01000001">
    <property type="protein sequence ID" value="SEV91340.1"/>
    <property type="molecule type" value="Genomic_DNA"/>
</dbReference>
<dbReference type="SUPFAM" id="SSF56801">
    <property type="entry name" value="Acetyl-CoA synthetase-like"/>
    <property type="match status" value="1"/>
</dbReference>
<dbReference type="Pfam" id="PF07993">
    <property type="entry name" value="NAD_binding_4"/>
    <property type="match status" value="1"/>
</dbReference>
<gene>
    <name evidence="6" type="ORF">SAMN04488515_0198</name>
</gene>
<proteinExistence type="predicted"/>
<feature type="domain" description="Carrier" evidence="4">
    <location>
        <begin position="539"/>
        <end position="586"/>
    </location>
</feature>
<dbReference type="Gene3D" id="1.10.1200.10">
    <property type="entry name" value="ACP-like"/>
    <property type="match status" value="1"/>
</dbReference>
<evidence type="ECO:0000259" key="3">
    <source>
        <dbReference type="Pfam" id="PF00501"/>
    </source>
</evidence>
<dbReference type="InterPro" id="IPR013120">
    <property type="entry name" value="FAR_NAD-bd"/>
</dbReference>
<dbReference type="Pfam" id="PF00501">
    <property type="entry name" value="AMP-binding"/>
    <property type="match status" value="1"/>
</dbReference>
<dbReference type="OrthoDB" id="9803968at2"/>
<keyword evidence="2" id="KW-0597">Phosphoprotein</keyword>
<dbReference type="InterPro" id="IPR045851">
    <property type="entry name" value="AMP-bd_C_sf"/>
</dbReference>
<dbReference type="RefSeq" id="WP_089989174.1">
    <property type="nucleotide sequence ID" value="NZ_FOIZ01000001.1"/>
</dbReference>
<keyword evidence="7" id="KW-1185">Reference proteome</keyword>
<dbReference type="InterPro" id="IPR036736">
    <property type="entry name" value="ACP-like_sf"/>
</dbReference>
<evidence type="ECO:0000313" key="7">
    <source>
        <dbReference type="Proteomes" id="UP000199167"/>
    </source>
</evidence>
<reference evidence="6 7" key="1">
    <citation type="submission" date="2016-10" db="EMBL/GenBank/DDBJ databases">
        <authorList>
            <person name="de Groot N.N."/>
        </authorList>
    </citation>
    <scope>NUCLEOTIDE SEQUENCE [LARGE SCALE GENOMIC DNA]</scope>
    <source>
        <strain evidence="6 7">DSM 17925</strain>
    </source>
</reference>
<keyword evidence="6" id="KW-0436">Ligase</keyword>
<dbReference type="PANTHER" id="PTHR44845:SF6">
    <property type="entry name" value="BETA-ALANINE-ACTIVATING ENZYME"/>
    <property type="match status" value="1"/>
</dbReference>
<organism evidence="6 7">
    <name type="scientific">Cognatiyoonia koreensis</name>
    <dbReference type="NCBI Taxonomy" id="364200"/>
    <lineage>
        <taxon>Bacteria</taxon>
        <taxon>Pseudomonadati</taxon>
        <taxon>Pseudomonadota</taxon>
        <taxon>Alphaproteobacteria</taxon>
        <taxon>Rhodobacterales</taxon>
        <taxon>Paracoccaceae</taxon>
        <taxon>Cognatiyoonia</taxon>
    </lineage>
</organism>
<dbReference type="InterPro" id="IPR036291">
    <property type="entry name" value="NAD(P)-bd_dom_sf"/>
</dbReference>
<dbReference type="Proteomes" id="UP000199167">
    <property type="component" value="Unassembled WGS sequence"/>
</dbReference>
<evidence type="ECO:0000313" key="6">
    <source>
        <dbReference type="EMBL" id="SEV91340.1"/>
    </source>
</evidence>
<evidence type="ECO:0000259" key="4">
    <source>
        <dbReference type="Pfam" id="PF00550"/>
    </source>
</evidence>
<dbReference type="InterPro" id="IPR009081">
    <property type="entry name" value="PP-bd_ACP"/>
</dbReference>
<dbReference type="SUPFAM" id="SSF51735">
    <property type="entry name" value="NAD(P)-binding Rossmann-fold domains"/>
    <property type="match status" value="1"/>
</dbReference>
<dbReference type="STRING" id="364200.SAMN04488515_0198"/>
<dbReference type="PROSITE" id="PS00455">
    <property type="entry name" value="AMP_BINDING"/>
    <property type="match status" value="1"/>
</dbReference>
<evidence type="ECO:0000256" key="1">
    <source>
        <dbReference type="ARBA" id="ARBA00022450"/>
    </source>
</evidence>
<evidence type="ECO:0000256" key="2">
    <source>
        <dbReference type="ARBA" id="ARBA00022553"/>
    </source>
</evidence>
<feature type="domain" description="Thioester reductase (TE)" evidence="5">
    <location>
        <begin position="617"/>
        <end position="823"/>
    </location>
</feature>
<dbReference type="SUPFAM" id="SSF47336">
    <property type="entry name" value="ACP-like"/>
    <property type="match status" value="1"/>
</dbReference>
<dbReference type="Gene3D" id="3.40.50.12780">
    <property type="entry name" value="N-terminal domain of ligase-like"/>
    <property type="match status" value="1"/>
</dbReference>
<dbReference type="InterPro" id="IPR042099">
    <property type="entry name" value="ANL_N_sf"/>
</dbReference>
<dbReference type="InterPro" id="IPR000873">
    <property type="entry name" value="AMP-dep_synth/lig_dom"/>
</dbReference>
<evidence type="ECO:0000259" key="5">
    <source>
        <dbReference type="Pfam" id="PF07993"/>
    </source>
</evidence>
<dbReference type="InterPro" id="IPR020845">
    <property type="entry name" value="AMP-binding_CS"/>
</dbReference>
<keyword evidence="1" id="KW-0596">Phosphopantetheine</keyword>
<feature type="domain" description="AMP-dependent synthetase/ligase" evidence="3">
    <location>
        <begin position="24"/>
        <end position="356"/>
    </location>
</feature>
<dbReference type="AlphaFoldDB" id="A0A1I0MRM5"/>
<dbReference type="GO" id="GO:0016874">
    <property type="term" value="F:ligase activity"/>
    <property type="evidence" value="ECO:0007669"/>
    <property type="project" value="UniProtKB-KW"/>
</dbReference>
<dbReference type="PANTHER" id="PTHR44845">
    <property type="entry name" value="CARRIER DOMAIN-CONTAINING PROTEIN"/>
    <property type="match status" value="1"/>
</dbReference>